<evidence type="ECO:0000313" key="2">
    <source>
        <dbReference type="Proteomes" id="UP000694844"/>
    </source>
</evidence>
<dbReference type="KEGG" id="cvn:111105610"/>
<dbReference type="RefSeq" id="XP_022295687.1">
    <property type="nucleotide sequence ID" value="XM_022439979.1"/>
</dbReference>
<organism evidence="2 3">
    <name type="scientific">Crassostrea virginica</name>
    <name type="common">Eastern oyster</name>
    <dbReference type="NCBI Taxonomy" id="6565"/>
    <lineage>
        <taxon>Eukaryota</taxon>
        <taxon>Metazoa</taxon>
        <taxon>Spiralia</taxon>
        <taxon>Lophotrochozoa</taxon>
        <taxon>Mollusca</taxon>
        <taxon>Bivalvia</taxon>
        <taxon>Autobranchia</taxon>
        <taxon>Pteriomorphia</taxon>
        <taxon>Ostreida</taxon>
        <taxon>Ostreoidea</taxon>
        <taxon>Ostreidae</taxon>
        <taxon>Crassostrea</taxon>
    </lineage>
</organism>
<sequence>MHVPNPEYVNVKNIDRSVEMSNTSPEVTVTDEACFRADLIAVSVTTADVSQSGGDHLRINTPFLQNDGNTNLERVEREHYGRSQDYAEGQNPEDGNTNLERVEREHYGRSQDYAEGQNPEDGNTNLERVEREHYGRSQDYAEGQNPEDGNTNLERVEREHYGRSQDYAEGQNPEDGNTNLERVEREHYGRSQDYAEGQNPEDGNTNLERVEREHYGRSQDYAEGQNPEVDKACVDKFKSYTNLRGTNEQQSGKRKYNEENYPQEMPKKALCKRKLFSSGGLPKTHQTIKQSSKYNTEDLVDVILGDTKETKDFHKYRRLSQNDKSFTQSYERSLAIIQIQISKKHRELKQKDTCDNKVKQQIRYAECLMKHWGVYF</sequence>
<proteinExistence type="predicted"/>
<accession>A0A8B8AWS0</accession>
<dbReference type="AlphaFoldDB" id="A0A8B8AWS0"/>
<dbReference type="Proteomes" id="UP000694844">
    <property type="component" value="Chromosome 1"/>
</dbReference>
<evidence type="ECO:0000313" key="3">
    <source>
        <dbReference type="RefSeq" id="XP_022295687.1"/>
    </source>
</evidence>
<reference evidence="3" key="2">
    <citation type="submission" date="2025-08" db="UniProtKB">
        <authorList>
            <consortium name="RefSeq"/>
        </authorList>
    </citation>
    <scope>IDENTIFICATION</scope>
    <source>
        <tissue evidence="3">Whole sample</tissue>
    </source>
</reference>
<evidence type="ECO:0000256" key="1">
    <source>
        <dbReference type="SAM" id="MobiDB-lite"/>
    </source>
</evidence>
<name>A0A8B8AWS0_CRAVI</name>
<feature type="compositionally biased region" description="Polar residues" evidence="1">
    <location>
        <begin position="62"/>
        <end position="71"/>
    </location>
</feature>
<feature type="region of interest" description="Disordered" evidence="1">
    <location>
        <begin position="47"/>
        <end position="71"/>
    </location>
</feature>
<dbReference type="GeneID" id="111105610"/>
<protein>
    <submittedName>
        <fullName evidence="3">Uncharacterized protein DDB_G0290685-like</fullName>
    </submittedName>
</protein>
<reference evidence="2" key="1">
    <citation type="submission" date="2024-06" db="UniProtKB">
        <authorList>
            <consortium name="RefSeq"/>
        </authorList>
    </citation>
    <scope>NUCLEOTIDE SEQUENCE [LARGE SCALE GENOMIC DNA]</scope>
</reference>
<gene>
    <name evidence="3" type="primary">LOC111105610</name>
</gene>
<keyword evidence="2" id="KW-1185">Reference proteome</keyword>